<comment type="caution">
    <text evidence="1">The sequence shown here is derived from an EMBL/GenBank/DDBJ whole genome shotgun (WGS) entry which is preliminary data.</text>
</comment>
<dbReference type="AlphaFoldDB" id="A0A0W8ESZ7"/>
<reference evidence="1" key="1">
    <citation type="journal article" date="2015" name="Proc. Natl. Acad. Sci. U.S.A.">
        <title>Networks of energetic and metabolic interactions define dynamics in microbial communities.</title>
        <authorList>
            <person name="Embree M."/>
            <person name="Liu J.K."/>
            <person name="Al-Bassam M.M."/>
            <person name="Zengler K."/>
        </authorList>
    </citation>
    <scope>NUCLEOTIDE SEQUENCE</scope>
</reference>
<dbReference type="Gene3D" id="3.40.50.1010">
    <property type="entry name" value="5'-nuclease"/>
    <property type="match status" value="1"/>
</dbReference>
<dbReference type="InterPro" id="IPR029060">
    <property type="entry name" value="PIN-like_dom_sf"/>
</dbReference>
<dbReference type="SUPFAM" id="SSF88723">
    <property type="entry name" value="PIN domain-like"/>
    <property type="match status" value="1"/>
</dbReference>
<sequence>MELLKGAYLSDNRDNLVKARTLQDLFIVLAVDETVYEVYGRLAAGLSRGGTPLGNFDEMSAAVTLCYDGRLSPATAILKRYRASRLSPPDLPCIRADDRTCCGTTKVW</sequence>
<evidence type="ECO:0000313" key="1">
    <source>
        <dbReference type="EMBL" id="KUG11638.1"/>
    </source>
</evidence>
<dbReference type="EMBL" id="LNQE01001733">
    <property type="protein sequence ID" value="KUG11638.1"/>
    <property type="molecule type" value="Genomic_DNA"/>
</dbReference>
<name>A0A0W8ESZ7_9ZZZZ</name>
<protein>
    <submittedName>
        <fullName evidence="1">Virulence-associated protein</fullName>
    </submittedName>
</protein>
<gene>
    <name evidence="1" type="ORF">ASZ90_016485</name>
</gene>
<accession>A0A0W8ESZ7</accession>
<organism evidence="1">
    <name type="scientific">hydrocarbon metagenome</name>
    <dbReference type="NCBI Taxonomy" id="938273"/>
    <lineage>
        <taxon>unclassified sequences</taxon>
        <taxon>metagenomes</taxon>
        <taxon>ecological metagenomes</taxon>
    </lineage>
</organism>
<proteinExistence type="predicted"/>